<dbReference type="AlphaFoldDB" id="F8PEH3"/>
<keyword evidence="1" id="KW-0812">Transmembrane</keyword>
<dbReference type="EMBL" id="GL945448">
    <property type="protein sequence ID" value="EGO18505.1"/>
    <property type="molecule type" value="Genomic_DNA"/>
</dbReference>
<evidence type="ECO:0000256" key="1">
    <source>
        <dbReference type="SAM" id="Phobius"/>
    </source>
</evidence>
<dbReference type="GeneID" id="18821630"/>
<dbReference type="Proteomes" id="UP000008064">
    <property type="component" value="Unassembled WGS sequence"/>
</dbReference>
<gene>
    <name evidence="2" type="ORF">SERLADRAFT_481076</name>
</gene>
<keyword evidence="1" id="KW-1133">Transmembrane helix</keyword>
<name>F8PEH3_SERL9</name>
<reference evidence="2" key="1">
    <citation type="submission" date="2011-04" db="EMBL/GenBank/DDBJ databases">
        <title>Evolution of plant cell wall degrading machinery underlies the functional diversity of forest fungi.</title>
        <authorList>
            <consortium name="US DOE Joint Genome Institute (JGI-PGF)"/>
            <person name="Eastwood D.C."/>
            <person name="Floudas D."/>
            <person name="Binder M."/>
            <person name="Majcherczyk A."/>
            <person name="Schneider P."/>
            <person name="Aerts A."/>
            <person name="Asiegbu F.O."/>
            <person name="Baker S.E."/>
            <person name="Barry K."/>
            <person name="Bendiksby M."/>
            <person name="Blumentritt M."/>
            <person name="Coutinho P.M."/>
            <person name="Cullen D."/>
            <person name="Cullen D."/>
            <person name="Gathman A."/>
            <person name="Goodell B."/>
            <person name="Henrissat B."/>
            <person name="Ihrmark K."/>
            <person name="Kauserud H."/>
            <person name="Kohler A."/>
            <person name="LaButti K."/>
            <person name="Lapidus A."/>
            <person name="Lavin J.L."/>
            <person name="Lee Y.-H."/>
            <person name="Lindquist E."/>
            <person name="Lilly W."/>
            <person name="Lucas S."/>
            <person name="Morin E."/>
            <person name="Murat C."/>
            <person name="Oguiza J.A."/>
            <person name="Park J."/>
            <person name="Pisabarro A.G."/>
            <person name="Riley R."/>
            <person name="Rosling A."/>
            <person name="Salamov A."/>
            <person name="Schmidt O."/>
            <person name="Schmutz J."/>
            <person name="Skrede I."/>
            <person name="Stenlid J."/>
            <person name="Wiebenga A."/>
            <person name="Xie X."/>
            <person name="Kues U."/>
            <person name="Hibbett D.S."/>
            <person name="Hoffmeister D."/>
            <person name="Hogberg N."/>
            <person name="Martin F."/>
            <person name="Grigoriev I.V."/>
            <person name="Watkinson S.C."/>
        </authorList>
    </citation>
    <scope>NUCLEOTIDE SEQUENCE</scope>
    <source>
        <strain evidence="2">S7.9</strain>
    </source>
</reference>
<feature type="transmembrane region" description="Helical" evidence="1">
    <location>
        <begin position="36"/>
        <end position="59"/>
    </location>
</feature>
<dbReference type="RefSeq" id="XP_007324785.1">
    <property type="nucleotide sequence ID" value="XM_007324723.1"/>
</dbReference>
<feature type="transmembrane region" description="Helical" evidence="1">
    <location>
        <begin position="71"/>
        <end position="92"/>
    </location>
</feature>
<feature type="non-terminal residue" evidence="2">
    <location>
        <position position="93"/>
    </location>
</feature>
<keyword evidence="1" id="KW-0472">Membrane</keyword>
<proteinExistence type="predicted"/>
<organism>
    <name type="scientific">Serpula lacrymans var. lacrymans (strain S7.9)</name>
    <name type="common">Dry rot fungus</name>
    <dbReference type="NCBI Taxonomy" id="578457"/>
    <lineage>
        <taxon>Eukaryota</taxon>
        <taxon>Fungi</taxon>
        <taxon>Dikarya</taxon>
        <taxon>Basidiomycota</taxon>
        <taxon>Agaricomycotina</taxon>
        <taxon>Agaricomycetes</taxon>
        <taxon>Agaricomycetidae</taxon>
        <taxon>Boletales</taxon>
        <taxon>Coniophorineae</taxon>
        <taxon>Serpulaceae</taxon>
        <taxon>Serpula</taxon>
    </lineage>
</organism>
<sequence>MVWTMLALDIMSWAFFAKMMHFYLVQNFDRPSQISILFWGNSAGTSVVYVVQPIAQLFFAHQIRAVSNKKTWILSVLIVNFPLCSYFIMIFIL</sequence>
<accession>F8PEH3</accession>
<dbReference type="HOGENOM" id="CLU_2405501_0_0_1"/>
<evidence type="ECO:0000313" key="2">
    <source>
        <dbReference type="EMBL" id="EGO18505.1"/>
    </source>
</evidence>
<dbReference type="KEGG" id="sla:SERLADRAFT_481076"/>
<protein>
    <submittedName>
        <fullName evidence="2">Uncharacterized protein</fullName>
    </submittedName>
</protein>
<feature type="transmembrane region" description="Helical" evidence="1">
    <location>
        <begin position="6"/>
        <end position="24"/>
    </location>
</feature>